<dbReference type="InterPro" id="IPR014529">
    <property type="entry name" value="UCP026631"/>
</dbReference>
<feature type="transmembrane region" description="Helical" evidence="2">
    <location>
        <begin position="63"/>
        <end position="81"/>
    </location>
</feature>
<evidence type="ECO:0000256" key="1">
    <source>
        <dbReference type="SAM" id="MobiDB-lite"/>
    </source>
</evidence>
<evidence type="ECO:0000259" key="3">
    <source>
        <dbReference type="Pfam" id="PF03703"/>
    </source>
</evidence>
<dbReference type="PANTHER" id="PTHR34473:SF2">
    <property type="entry name" value="UPF0699 TRANSMEMBRANE PROTEIN YDBT"/>
    <property type="match status" value="1"/>
</dbReference>
<gene>
    <name evidence="4" type="ORF">BKA23_0573</name>
</gene>
<keyword evidence="2" id="KW-1133">Transmembrane helix</keyword>
<evidence type="ECO:0000313" key="4">
    <source>
        <dbReference type="EMBL" id="TWE11787.1"/>
    </source>
</evidence>
<feature type="transmembrane region" description="Helical" evidence="2">
    <location>
        <begin position="415"/>
        <end position="434"/>
    </location>
</feature>
<dbReference type="Proteomes" id="UP000318297">
    <property type="component" value="Unassembled WGS sequence"/>
</dbReference>
<name>A0A561E854_9MICO</name>
<keyword evidence="2" id="KW-0472">Membrane</keyword>
<dbReference type="InterPro" id="IPR005182">
    <property type="entry name" value="YdbS-like_PH"/>
</dbReference>
<comment type="caution">
    <text evidence="4">The sequence shown here is derived from an EMBL/GenBank/DDBJ whole genome shotgun (WGS) entry which is preliminary data.</text>
</comment>
<protein>
    <submittedName>
        <fullName evidence="4">Putative membrane protein</fullName>
    </submittedName>
</protein>
<dbReference type="PANTHER" id="PTHR34473">
    <property type="entry name" value="UPF0699 TRANSMEMBRANE PROTEIN YDBS"/>
    <property type="match status" value="1"/>
</dbReference>
<proteinExistence type="predicted"/>
<organism evidence="4 5">
    <name type="scientific">Rudaeicoccus suwonensis</name>
    <dbReference type="NCBI Taxonomy" id="657409"/>
    <lineage>
        <taxon>Bacteria</taxon>
        <taxon>Bacillati</taxon>
        <taxon>Actinomycetota</taxon>
        <taxon>Actinomycetes</taxon>
        <taxon>Micrococcales</taxon>
        <taxon>Dermacoccaceae</taxon>
        <taxon>Rudaeicoccus</taxon>
    </lineage>
</organism>
<keyword evidence="5" id="KW-1185">Reference proteome</keyword>
<dbReference type="Pfam" id="PF03703">
    <property type="entry name" value="bPH_2"/>
    <property type="match status" value="2"/>
</dbReference>
<feature type="transmembrane region" description="Helical" evidence="2">
    <location>
        <begin position="274"/>
        <end position="304"/>
    </location>
</feature>
<feature type="region of interest" description="Disordered" evidence="1">
    <location>
        <begin position="164"/>
        <end position="200"/>
    </location>
</feature>
<sequence>MTEPPARDASIAGTAPTMPRGDRWRRLNLRMLAIHPVREVARYLPLLIAIVFVGHSTGGGENWWGLGAMVAAVLLGAARWYTTTYRFTDDQVQLRRGLVNATTVTAPIDRVRSVDVTAPALHRLLGLAEVRIGTGAGEKALKLDGLTTAEAAALRGELLHPARAGRRTDADATAPAGRRTDVDAAAGADRASEAGVPVARGTGMSGGMPAAYTTFDSAEHVLYQLNPGWIRFAPFGPAGLLAALAVVAVGSQLFRDTGFNPATSSTVRDTASDVASHGTTVAVVTAAVLLLVTVVVLSLVAYLLAFHGFRLTRDDIGGTLHVSRGLVTTRATSLATIRLRGVEEHRPIPLRWVGGARLDAITTGVKDDGKAMSSTLTPPSPAGVVRQTGELVLRAPGVLDLPLMHHGPAATRRRYTRVFGGALVVVAAIVAVPLAGQAPWAFVALAGVPLLVAPVLGRSRAHWLGHAVTERFLITRAGSITMSTNVIELSGAVGVTVRRSFFQRRAGVATVSLATAAGDKEYAVLDVAAAEVSALAGQILPGHLEQFLR</sequence>
<dbReference type="AlphaFoldDB" id="A0A561E854"/>
<feature type="transmembrane region" description="Helical" evidence="2">
    <location>
        <begin position="232"/>
        <end position="254"/>
    </location>
</feature>
<evidence type="ECO:0000313" key="5">
    <source>
        <dbReference type="Proteomes" id="UP000318297"/>
    </source>
</evidence>
<dbReference type="RefSeq" id="WP_145225279.1">
    <property type="nucleotide sequence ID" value="NZ_VIVQ01000001.1"/>
</dbReference>
<feature type="domain" description="YdbS-like PH" evidence="3">
    <location>
        <begin position="466"/>
        <end position="531"/>
    </location>
</feature>
<keyword evidence="2" id="KW-0812">Transmembrane</keyword>
<dbReference type="PIRSF" id="PIRSF026631">
    <property type="entry name" value="UCP026631"/>
    <property type="match status" value="1"/>
</dbReference>
<accession>A0A561E854</accession>
<feature type="compositionally biased region" description="Low complexity" evidence="1">
    <location>
        <begin position="171"/>
        <end position="195"/>
    </location>
</feature>
<feature type="transmembrane region" description="Helical" evidence="2">
    <location>
        <begin position="40"/>
        <end position="57"/>
    </location>
</feature>
<dbReference type="EMBL" id="VIVQ01000001">
    <property type="protein sequence ID" value="TWE11787.1"/>
    <property type="molecule type" value="Genomic_DNA"/>
</dbReference>
<dbReference type="OrthoDB" id="4121259at2"/>
<feature type="domain" description="YdbS-like PH" evidence="3">
    <location>
        <begin position="80"/>
        <end position="156"/>
    </location>
</feature>
<reference evidence="4 5" key="1">
    <citation type="submission" date="2019-06" db="EMBL/GenBank/DDBJ databases">
        <title>Sequencing the genomes of 1000 actinobacteria strains.</title>
        <authorList>
            <person name="Klenk H.-P."/>
        </authorList>
    </citation>
    <scope>NUCLEOTIDE SEQUENCE [LARGE SCALE GENOMIC DNA]</scope>
    <source>
        <strain evidence="4 5">DSM 19560</strain>
    </source>
</reference>
<evidence type="ECO:0000256" key="2">
    <source>
        <dbReference type="SAM" id="Phobius"/>
    </source>
</evidence>